<dbReference type="Pfam" id="PF00881">
    <property type="entry name" value="Nitroreductase"/>
    <property type="match status" value="1"/>
</dbReference>
<dbReference type="SUPFAM" id="SSF55469">
    <property type="entry name" value="FMN-dependent nitroreductase-like"/>
    <property type="match status" value="1"/>
</dbReference>
<accession>A0ABT1LNI9</accession>
<dbReference type="Gene3D" id="3.40.109.10">
    <property type="entry name" value="NADH Oxidase"/>
    <property type="match status" value="2"/>
</dbReference>
<feature type="domain" description="Nitroreductase" evidence="1">
    <location>
        <begin position="294"/>
        <end position="462"/>
    </location>
</feature>
<dbReference type="InterPro" id="IPR029479">
    <property type="entry name" value="Nitroreductase"/>
</dbReference>
<dbReference type="Proteomes" id="UP001524318">
    <property type="component" value="Unassembled WGS sequence"/>
</dbReference>
<dbReference type="InterPro" id="IPR000415">
    <property type="entry name" value="Nitroreductase-like"/>
</dbReference>
<protein>
    <submittedName>
        <fullName evidence="2">Nitroreductase family protein</fullName>
    </submittedName>
</protein>
<name>A0ABT1LNI9_9MICC</name>
<evidence type="ECO:0000259" key="1">
    <source>
        <dbReference type="Pfam" id="PF00881"/>
    </source>
</evidence>
<organism evidence="2 3">
    <name type="scientific">Pseudarthrobacter humi</name>
    <dbReference type="NCBI Taxonomy" id="2952523"/>
    <lineage>
        <taxon>Bacteria</taxon>
        <taxon>Bacillati</taxon>
        <taxon>Actinomycetota</taxon>
        <taxon>Actinomycetes</taxon>
        <taxon>Micrococcales</taxon>
        <taxon>Micrococcaceae</taxon>
        <taxon>Pseudarthrobacter</taxon>
    </lineage>
</organism>
<proteinExistence type="predicted"/>
<evidence type="ECO:0000313" key="2">
    <source>
        <dbReference type="EMBL" id="MCP8999459.1"/>
    </source>
</evidence>
<dbReference type="EMBL" id="JANCLV010000003">
    <property type="protein sequence ID" value="MCP8999459.1"/>
    <property type="molecule type" value="Genomic_DNA"/>
</dbReference>
<gene>
    <name evidence="2" type="ORF">NFC73_06890</name>
</gene>
<sequence length="483" mass="51624">MNVSTGSYQRVPGETSELGKTAPELWDQMTSLDPPAPVVVERIGSKDLSAAREIVEEAVFAMGPSGRRMVPSAGAIFPYAILVLCRYGAVQGNGRGTAPAATWGLFRLGANGSAVTRVPVPAAAAATLSQIIPLSTDLDQSYILTLTRPWLSMRKYGPRGYLYSQVDAAHAAVNILGTALQTVDAALHVDPSDLAARCILADYLPFHELHSVLVLRNRADRRGTFYFDVEIENTSAKKTPAFNFEAQAWSGLVDPLEANAVWVHAPGPEPVIATKQLESGQATLISDWRELSQKRKSAKAFSARKLTLAALDGVLESIGTPLPTNLTTGGQGSVELTVVLSHNASFSSAEEETLARRFSVRRIESPDHAGGIVKACMGQRHVAHAQAFLVLHSRRTDVIPSPETHSIRRVLFRAGAAAQLAYLGAARHGIGVFTVGGFDASAWKTYAQIGSDDEVLCLLALGSDVAKDSPRADQEEKATAHGE</sequence>
<dbReference type="RefSeq" id="WP_254748776.1">
    <property type="nucleotide sequence ID" value="NZ_JANCLV010000003.1"/>
</dbReference>
<evidence type="ECO:0000313" key="3">
    <source>
        <dbReference type="Proteomes" id="UP001524318"/>
    </source>
</evidence>
<reference evidence="2 3" key="1">
    <citation type="submission" date="2022-06" db="EMBL/GenBank/DDBJ databases">
        <title>Pseudarthrobacter sp. strain RMG13 Genome sequencing and assembly.</title>
        <authorList>
            <person name="Kim I."/>
        </authorList>
    </citation>
    <scope>NUCLEOTIDE SEQUENCE [LARGE SCALE GENOMIC DNA]</scope>
    <source>
        <strain evidence="2 3">RMG13</strain>
    </source>
</reference>
<comment type="caution">
    <text evidence="2">The sequence shown here is derived from an EMBL/GenBank/DDBJ whole genome shotgun (WGS) entry which is preliminary data.</text>
</comment>
<keyword evidence="3" id="KW-1185">Reference proteome</keyword>